<sequence>MILDVLGAPLSSQVFLRWARGQHLRAGSAVFRAIGIHFSSWPYLLLRLHPDGGYTQADKQRVAKLLLDAPRHDLDVYSFGLRSRFPTERLLLGMECVATVAHDFDNNPAGIDAIERLNAHLTTNHPRRAPARAFANAARQFVIHEAAVAHMAAGGDHPLATRAYTSEGREYLCQTCPLLLPKAACPPTVVDDVSSQRLARASPCPSIIDRAPGQCDESPSSSTQAVATTCIADAITGYGQQLEQDLVDDETLFFGDAVELARTETTFAEPTGIQTDVVDGPPPKRGLSPMMLERNAYIHSVKVAKGSPLTWGEIKAARAAFSERWEALTPEARGGFVEAYNEWRIETTVRDTLELPKYKGIWGGGSTSYPVTPEEFHSWIVHHGWPKDPEIFDEFAECDVNPDSSGPFADAADYFVWGSGRAARNVHRSQVRSVHQFNLVEAGFNNFLESIGKDDAESGEVMLMVVGAPLLAPDGAYQRRSFVVSGISWNPKAREVQ</sequence>
<gene>
    <name evidence="1" type="ORF">PCOR1329_LOCUS34419</name>
</gene>
<organism evidence="1 2">
    <name type="scientific">Prorocentrum cordatum</name>
    <dbReference type="NCBI Taxonomy" id="2364126"/>
    <lineage>
        <taxon>Eukaryota</taxon>
        <taxon>Sar</taxon>
        <taxon>Alveolata</taxon>
        <taxon>Dinophyceae</taxon>
        <taxon>Prorocentrales</taxon>
        <taxon>Prorocentraceae</taxon>
        <taxon>Prorocentrum</taxon>
    </lineage>
</organism>
<accession>A0ABN9T0N9</accession>
<protein>
    <submittedName>
        <fullName evidence="1">Uncharacterized protein</fullName>
    </submittedName>
</protein>
<evidence type="ECO:0000313" key="1">
    <source>
        <dbReference type="EMBL" id="CAK0838473.1"/>
    </source>
</evidence>
<comment type="caution">
    <text evidence="1">The sequence shown here is derived from an EMBL/GenBank/DDBJ whole genome shotgun (WGS) entry which is preliminary data.</text>
</comment>
<proteinExistence type="predicted"/>
<reference evidence="1" key="1">
    <citation type="submission" date="2023-10" db="EMBL/GenBank/DDBJ databases">
        <authorList>
            <person name="Chen Y."/>
            <person name="Shah S."/>
            <person name="Dougan E. K."/>
            <person name="Thang M."/>
            <person name="Chan C."/>
        </authorList>
    </citation>
    <scope>NUCLEOTIDE SEQUENCE [LARGE SCALE GENOMIC DNA]</scope>
</reference>
<keyword evidence="2" id="KW-1185">Reference proteome</keyword>
<dbReference type="Proteomes" id="UP001189429">
    <property type="component" value="Unassembled WGS sequence"/>
</dbReference>
<evidence type="ECO:0000313" key="2">
    <source>
        <dbReference type="Proteomes" id="UP001189429"/>
    </source>
</evidence>
<name>A0ABN9T0N9_9DINO</name>
<dbReference type="EMBL" id="CAUYUJ010014227">
    <property type="protein sequence ID" value="CAK0838473.1"/>
    <property type="molecule type" value="Genomic_DNA"/>
</dbReference>